<dbReference type="AlphaFoldDB" id="A0ABD3REL7"/>
<feature type="region of interest" description="Disordered" evidence="1">
    <location>
        <begin position="45"/>
        <end position="70"/>
    </location>
</feature>
<accession>A0ABD3REL7</accession>
<feature type="domain" description="PhoD-like phosphatase metallophosphatase" evidence="3">
    <location>
        <begin position="213"/>
        <end position="441"/>
    </location>
</feature>
<sequence>MNGDDGIKATIPHADAADIAYHNVDLRRIAFGSCHSRGAHDWRRRRTLSRTTSSNDDPTSSASSSSYPSPPAATTIWDVISSTVKPQTFLWTGDAVYPPREIGGDAPVSVLRDEYRRMLDDEDLGYARFLRGISANDDDGIITAHGTWDDHDYGGNDRGNEMTDKYGRRDAYLEFLNVSRKDHRSRYEREGVYSSMDYYRGVIDGGGGRGGGGGGIIRVIFLDTRWHREGHFIPSVASNPHVPCGSLISCATRWITACLDLPSFMPSWWNSWLSADGGGELLGENQWEWLGGQLRHSNASMHVIVSSIQVLTTNPVVESWGHFPRERARLLRLLNSVPGLIILSGDVHHAEISSTKTTRGGAMDDDDDAVASTNGAAIVEVTSSGLTHSCDEPFYGKLCTPILNAFRAHRASGGNARDVDSPSYYTGRNFGSIEIDWSTRTFRVCVRDASGDVVLSTVREMDAVANMSEEDMRNIPKCIDGHLWPFIRRVAAFHNAGIILGCLCLLIYRSVSRRRLTTSEIKKSKRD</sequence>
<comment type="caution">
    <text evidence="4">The sequence shown here is derived from an EMBL/GenBank/DDBJ whole genome shotgun (WGS) entry which is preliminary data.</text>
</comment>
<dbReference type="EMBL" id="JALLPB020000270">
    <property type="protein sequence ID" value="KAL3811288.1"/>
    <property type="molecule type" value="Genomic_DNA"/>
</dbReference>
<organism evidence="4 5">
    <name type="scientific">Cyclostephanos tholiformis</name>
    <dbReference type="NCBI Taxonomy" id="382380"/>
    <lineage>
        <taxon>Eukaryota</taxon>
        <taxon>Sar</taxon>
        <taxon>Stramenopiles</taxon>
        <taxon>Ochrophyta</taxon>
        <taxon>Bacillariophyta</taxon>
        <taxon>Coscinodiscophyceae</taxon>
        <taxon>Thalassiosirophycidae</taxon>
        <taxon>Stephanodiscales</taxon>
        <taxon>Stephanodiscaceae</taxon>
        <taxon>Cyclostephanos</taxon>
    </lineage>
</organism>
<evidence type="ECO:0000256" key="2">
    <source>
        <dbReference type="SAM" id="Phobius"/>
    </source>
</evidence>
<dbReference type="Proteomes" id="UP001530377">
    <property type="component" value="Unassembled WGS sequence"/>
</dbReference>
<dbReference type="InterPro" id="IPR029052">
    <property type="entry name" value="Metallo-depent_PP-like"/>
</dbReference>
<protein>
    <recommendedName>
        <fullName evidence="3">PhoD-like phosphatase metallophosphatase domain-containing protein</fullName>
    </recommendedName>
</protein>
<keyword evidence="5" id="KW-1185">Reference proteome</keyword>
<proteinExistence type="predicted"/>
<dbReference type="Gene3D" id="3.60.21.70">
    <property type="entry name" value="PhoD-like phosphatase"/>
    <property type="match status" value="1"/>
</dbReference>
<dbReference type="Pfam" id="PF09423">
    <property type="entry name" value="PhoD"/>
    <property type="match status" value="1"/>
</dbReference>
<feature type="transmembrane region" description="Helical" evidence="2">
    <location>
        <begin position="486"/>
        <end position="508"/>
    </location>
</feature>
<dbReference type="SUPFAM" id="SSF56300">
    <property type="entry name" value="Metallo-dependent phosphatases"/>
    <property type="match status" value="1"/>
</dbReference>
<keyword evidence="2" id="KW-1133">Transmembrane helix</keyword>
<keyword evidence="2" id="KW-0812">Transmembrane</keyword>
<evidence type="ECO:0000259" key="3">
    <source>
        <dbReference type="Pfam" id="PF09423"/>
    </source>
</evidence>
<dbReference type="PANTHER" id="PTHR33987:SF1">
    <property type="entry name" value="CALCINEURIN-LIKE METALLO-PHOSPHOESTERASE SUPERFAMILY PROTEIN"/>
    <property type="match status" value="1"/>
</dbReference>
<evidence type="ECO:0000256" key="1">
    <source>
        <dbReference type="SAM" id="MobiDB-lite"/>
    </source>
</evidence>
<feature type="compositionally biased region" description="Low complexity" evidence="1">
    <location>
        <begin position="49"/>
        <end position="70"/>
    </location>
</feature>
<evidence type="ECO:0000313" key="4">
    <source>
        <dbReference type="EMBL" id="KAL3811288.1"/>
    </source>
</evidence>
<name>A0ABD3REL7_9STRA</name>
<dbReference type="PANTHER" id="PTHR33987">
    <property type="entry name" value="CALCINEURIN-LIKE METALLO-PHOSPHOESTERASE SUPERFAMILY PROTEIN"/>
    <property type="match status" value="1"/>
</dbReference>
<evidence type="ECO:0000313" key="5">
    <source>
        <dbReference type="Proteomes" id="UP001530377"/>
    </source>
</evidence>
<dbReference type="InterPro" id="IPR018946">
    <property type="entry name" value="PhoD-like_MPP"/>
</dbReference>
<dbReference type="InterPro" id="IPR038607">
    <property type="entry name" value="PhoD-like_sf"/>
</dbReference>
<reference evidence="4 5" key="1">
    <citation type="submission" date="2024-10" db="EMBL/GenBank/DDBJ databases">
        <title>Updated reference genomes for cyclostephanoid diatoms.</title>
        <authorList>
            <person name="Roberts W.R."/>
            <person name="Alverson A.J."/>
        </authorList>
    </citation>
    <scope>NUCLEOTIDE SEQUENCE [LARGE SCALE GENOMIC DNA]</scope>
    <source>
        <strain evidence="4 5">AJA228-03</strain>
    </source>
</reference>
<keyword evidence="2" id="KW-0472">Membrane</keyword>
<gene>
    <name evidence="4" type="ORF">ACHAXA_009288</name>
</gene>